<dbReference type="EMBL" id="MZGU01000001">
    <property type="protein sequence ID" value="PWB87279.1"/>
    <property type="molecule type" value="Genomic_DNA"/>
</dbReference>
<keyword evidence="2" id="KW-1185">Reference proteome</keyword>
<accession>A0A2U1S9W2</accession>
<name>A0A2U1S9W2_9EURY</name>
<sequence length="165" mass="19276">MVKKINIEKAVEFIKSEYSDIYDTMIFMAFDNGRPEEEVELEVNSIDNGLKNHEQVFLNMGLMYHDPDASGYEGIVIYDSEYNEMELKVDFGEDFNGYYGKYSYMLGGYGVFINKDYTVDYGCYVSRPYGHGMGSYEYYNLKDAEDWDEVKIALTKVIDELDIWE</sequence>
<proteinExistence type="predicted"/>
<dbReference type="RefSeq" id="WP_116668891.1">
    <property type="nucleotide sequence ID" value="NZ_CASEFK010000001.1"/>
</dbReference>
<dbReference type="Proteomes" id="UP000245577">
    <property type="component" value="Unassembled WGS sequence"/>
</dbReference>
<organism evidence="1 2">
    <name type="scientific">Methanobrevibacter woesei</name>
    <dbReference type="NCBI Taxonomy" id="190976"/>
    <lineage>
        <taxon>Archaea</taxon>
        <taxon>Methanobacteriati</taxon>
        <taxon>Methanobacteriota</taxon>
        <taxon>Methanomada group</taxon>
        <taxon>Methanobacteria</taxon>
        <taxon>Methanobacteriales</taxon>
        <taxon>Methanobacteriaceae</taxon>
        <taxon>Methanobrevibacter</taxon>
    </lineage>
</organism>
<evidence type="ECO:0000313" key="2">
    <source>
        <dbReference type="Proteomes" id="UP000245577"/>
    </source>
</evidence>
<comment type="caution">
    <text evidence="1">The sequence shown here is derived from an EMBL/GenBank/DDBJ whole genome shotgun (WGS) entry which is preliminary data.</text>
</comment>
<gene>
    <name evidence="1" type="ORF">MBBWO_00570</name>
</gene>
<reference evidence="1 2" key="1">
    <citation type="submission" date="2017-03" db="EMBL/GenBank/DDBJ databases">
        <title>Genome sequence of Methanobrevibacter wosei.</title>
        <authorList>
            <person name="Poehlein A."/>
            <person name="Seedorf H."/>
            <person name="Daniel R."/>
        </authorList>
    </citation>
    <scope>NUCLEOTIDE SEQUENCE [LARGE SCALE GENOMIC DNA]</scope>
    <source>
        <strain evidence="1 2">DSM 11979</strain>
    </source>
</reference>
<dbReference type="AlphaFoldDB" id="A0A2U1S9W2"/>
<protein>
    <submittedName>
        <fullName evidence="1">Uncharacterized protein</fullName>
    </submittedName>
</protein>
<evidence type="ECO:0000313" key="1">
    <source>
        <dbReference type="EMBL" id="PWB87279.1"/>
    </source>
</evidence>